<dbReference type="OrthoDB" id="3307525at2"/>
<dbReference type="Proteomes" id="UP000005275">
    <property type="component" value="Chromosome"/>
</dbReference>
<dbReference type="RefSeq" id="WP_005220744.1">
    <property type="nucleotide sequence ID" value="NZ_CP007031.1"/>
</dbReference>
<dbReference type="HOGENOM" id="CLU_514630_0_0_6"/>
<dbReference type="InterPro" id="IPR009003">
    <property type="entry name" value="Peptidase_S1_PA"/>
</dbReference>
<evidence type="ECO:0000313" key="1">
    <source>
        <dbReference type="EMBL" id="AHF05423.1"/>
    </source>
</evidence>
<sequence length="529" mass="57921">MVGLRTEHCVEIRVPAGGGEFCFGSGYALAPHWVLTAYHVLFDADRDLNSQTFEIVWRDSRGHPIEPEQSITRTDILWYNKEHDIALIRCEPRASDLVSPWYLIDQRRPAARARCDCCGYLAGLQDEAHCPRRKAPQGILGRSDALTADLDGLNVQLQQDKYWGGFSGSAVFSANRLVGIVRRVNTGESGKGLTLSFIAPALLADGDEPQMGRLREVEDFLVCPGKDACWKGLRSYVIDQLDAHDGLRKHLADCCRSHLAPGTEILGADALADTLFSLPQREIARALGLALDQMQPTQDRAGIQSVEYLALVCLRLLAADQGAVPPLVGAAKTYDGSPVSVAASPPMLLDLESKLAEASDNAPQLCVAGNHLRSPLDLTPEHNTGLDPDGRRAQQDAKDAYAVKNVPGMEWFRAEDAKAQVKKHVTGPHADTGITSSDLPVDDDECGHFLSDLLYQEGKSRSYYVRVPATWHCEEANVLRALGRWAPELLVVDLERTKDQARTGYLAALHSVIMRCQKALSQDDSEGNS</sequence>
<organism evidence="1 2">
    <name type="scientific">Marichromatium purpuratum 984</name>
    <dbReference type="NCBI Taxonomy" id="765910"/>
    <lineage>
        <taxon>Bacteria</taxon>
        <taxon>Pseudomonadati</taxon>
        <taxon>Pseudomonadota</taxon>
        <taxon>Gammaproteobacteria</taxon>
        <taxon>Chromatiales</taxon>
        <taxon>Chromatiaceae</taxon>
        <taxon>Marichromatium</taxon>
    </lineage>
</organism>
<dbReference type="AlphaFoldDB" id="W0E7C7"/>
<dbReference type="STRING" id="765910.MARPU_05845"/>
<keyword evidence="2" id="KW-1185">Reference proteome</keyword>
<dbReference type="EMBL" id="CP007031">
    <property type="protein sequence ID" value="AHF05423.1"/>
    <property type="molecule type" value="Genomic_DNA"/>
</dbReference>
<gene>
    <name evidence="1" type="ORF">MARPU_05845</name>
</gene>
<reference evidence="1 2" key="1">
    <citation type="submission" date="2013-12" db="EMBL/GenBank/DDBJ databases">
        <authorList>
            <consortium name="DOE Joint Genome Institute"/>
            <person name="Bryant D.A."/>
            <person name="Huntemann M."/>
            <person name="Han J."/>
            <person name="Chen A."/>
            <person name="Kyrpides N."/>
            <person name="Mavromatis K."/>
            <person name="Markowitz V."/>
            <person name="Palaniappan K."/>
            <person name="Ivanova N."/>
            <person name="Schaumberg A."/>
            <person name="Pati A."/>
            <person name="Liolios K."/>
            <person name="Nordberg H.P."/>
            <person name="Cantor M.N."/>
            <person name="Hua S.X."/>
            <person name="Woyke T."/>
        </authorList>
    </citation>
    <scope>NUCLEOTIDE SEQUENCE [LARGE SCALE GENOMIC DNA]</scope>
    <source>
        <strain evidence="1 2">984</strain>
    </source>
</reference>
<dbReference type="Gene3D" id="2.40.10.10">
    <property type="entry name" value="Trypsin-like serine proteases"/>
    <property type="match status" value="2"/>
</dbReference>
<dbReference type="SUPFAM" id="SSF50494">
    <property type="entry name" value="Trypsin-like serine proteases"/>
    <property type="match status" value="1"/>
</dbReference>
<protein>
    <recommendedName>
        <fullName evidence="3">Peptidase S1 domain-containing protein</fullName>
    </recommendedName>
</protein>
<name>W0E7C7_MARPU</name>
<dbReference type="Pfam" id="PF13365">
    <property type="entry name" value="Trypsin_2"/>
    <property type="match status" value="1"/>
</dbReference>
<dbReference type="InterPro" id="IPR043504">
    <property type="entry name" value="Peptidase_S1_PA_chymotrypsin"/>
</dbReference>
<evidence type="ECO:0008006" key="3">
    <source>
        <dbReference type="Google" id="ProtNLM"/>
    </source>
</evidence>
<evidence type="ECO:0000313" key="2">
    <source>
        <dbReference type="Proteomes" id="UP000005275"/>
    </source>
</evidence>
<proteinExistence type="predicted"/>
<dbReference type="KEGG" id="mpur:MARPU_05845"/>
<accession>W0E7C7</accession>